<sequence length="186" mass="21919">MVTKGNTEDNLYFEWLYGQVAAVSNKNPERSYWRLMRRLYEIPFKAFVGNDDNREEDGKDLRDEFIMDCDIQDIKPLWLQLDCSMLEMLIGLSRRASFESLGEPIEWFWKMLENIGLSKFTDHVFNDAVAEEVDRVIDRVVNRTYGRNGDGGLFPLYNAKKDQRRVELWTQLSSYILEGNYLEHGL</sequence>
<proteinExistence type="predicted"/>
<accession>A0A0U4IK16</accession>
<keyword evidence="2" id="KW-1185">Reference proteome</keyword>
<evidence type="ECO:0000313" key="2">
    <source>
        <dbReference type="Proteomes" id="UP000222527"/>
    </source>
</evidence>
<evidence type="ECO:0000313" key="1">
    <source>
        <dbReference type="EMBL" id="ALY08746.1"/>
    </source>
</evidence>
<dbReference type="RefSeq" id="YP_009603151.1">
    <property type="nucleotide sequence ID" value="NC_041948.1"/>
</dbReference>
<dbReference type="Proteomes" id="UP000222527">
    <property type="component" value="Segment"/>
</dbReference>
<name>A0A0U4IK16_9CAUD</name>
<dbReference type="GeneID" id="40079017"/>
<dbReference type="EMBL" id="KU160642">
    <property type="protein sequence ID" value="ALY08746.1"/>
    <property type="molecule type" value="Genomic_DNA"/>
</dbReference>
<gene>
    <name evidence="1" type="primary">62</name>
    <name evidence="1" type="ORF">CIRCUM_62</name>
</gene>
<dbReference type="KEGG" id="vg:40079017"/>
<reference evidence="1 2" key="1">
    <citation type="submission" date="2015-11" db="EMBL/GenBank/DDBJ databases">
        <authorList>
            <person name="Aziz R.M."/>
            <person name="Carl E.L."/>
            <person name="Farooq M.A."/>
            <person name="Gal B."/>
            <person name="Garcia Martinez K."/>
            <person name="Mathew K.J."/>
            <person name="Obando D.J."/>
            <person name="Robinson K.M."/>
            <person name="Robinson M.D."/>
            <person name="Sanders L.M."/>
            <person name="Silva M.P."/>
            <person name="Tasnim L."/>
            <person name="Vo M."/>
            <person name="Vo Q.D."/>
            <person name="Simon S.E."/>
            <person name="Hughes L.E."/>
            <person name="Benjamin R.C."/>
            <person name="Bradley K.W."/>
            <person name="Asai D.J."/>
            <person name="Bowman C.A."/>
            <person name="Russell D.A."/>
            <person name="Pope W.H."/>
            <person name="Jacobs-Sera D."/>
            <person name="Hendrix R.W."/>
            <person name="Hatfull G.F."/>
        </authorList>
    </citation>
    <scope>NUCLEOTIDE SEQUENCE [LARGE SCALE GENOMIC DNA]</scope>
</reference>
<protein>
    <submittedName>
        <fullName evidence="1">Uncharacterized protein</fullName>
    </submittedName>
</protein>
<dbReference type="OrthoDB" id="15519at10239"/>
<organism evidence="1 2">
    <name type="scientific">Arthrobacter phage Circum</name>
    <dbReference type="NCBI Taxonomy" id="1772295"/>
    <lineage>
        <taxon>Viruses</taxon>
        <taxon>Duplodnaviria</taxon>
        <taxon>Heunggongvirae</taxon>
        <taxon>Uroviricota</taxon>
        <taxon>Caudoviricetes</taxon>
        <taxon>Mudcatvirus</taxon>
        <taxon>Mudcatvirus circum</taxon>
    </lineage>
</organism>